<accession>A0A914MC68</accession>
<organism evidence="1 2">
    <name type="scientific">Meloidogyne incognita</name>
    <name type="common">Southern root-knot nematode worm</name>
    <name type="synonym">Oxyuris incognita</name>
    <dbReference type="NCBI Taxonomy" id="6306"/>
    <lineage>
        <taxon>Eukaryota</taxon>
        <taxon>Metazoa</taxon>
        <taxon>Ecdysozoa</taxon>
        <taxon>Nematoda</taxon>
        <taxon>Chromadorea</taxon>
        <taxon>Rhabditida</taxon>
        <taxon>Tylenchina</taxon>
        <taxon>Tylenchomorpha</taxon>
        <taxon>Tylenchoidea</taxon>
        <taxon>Meloidogynidae</taxon>
        <taxon>Meloidogyninae</taxon>
        <taxon>Meloidogyne</taxon>
        <taxon>Meloidogyne incognita group</taxon>
    </lineage>
</organism>
<dbReference type="WBParaSite" id="Minc3s01265g22255">
    <property type="protein sequence ID" value="Minc3s01265g22255"/>
    <property type="gene ID" value="Minc3s01265g22255"/>
</dbReference>
<keyword evidence="1" id="KW-1185">Reference proteome</keyword>
<proteinExistence type="predicted"/>
<protein>
    <submittedName>
        <fullName evidence="2">Ovule protein</fullName>
    </submittedName>
</protein>
<dbReference type="AlphaFoldDB" id="A0A914MC68"/>
<evidence type="ECO:0000313" key="2">
    <source>
        <dbReference type="WBParaSite" id="Minc3s01265g22255"/>
    </source>
</evidence>
<sequence length="77" mass="8818">MCLHFLAGQFGGIGILYPSSTLCKTSVLLIPGYGIRPKPLLVPHIHFLELNELNQNLQFSQRMDVKLKYFLQPNLYE</sequence>
<evidence type="ECO:0000313" key="1">
    <source>
        <dbReference type="Proteomes" id="UP000887563"/>
    </source>
</evidence>
<dbReference type="Proteomes" id="UP000887563">
    <property type="component" value="Unplaced"/>
</dbReference>
<reference evidence="2" key="1">
    <citation type="submission" date="2022-11" db="UniProtKB">
        <authorList>
            <consortium name="WormBaseParasite"/>
        </authorList>
    </citation>
    <scope>IDENTIFICATION</scope>
</reference>
<name>A0A914MC68_MELIC</name>